<protein>
    <submittedName>
        <fullName evidence="12">DEAD-box ATP-dependent RNA helicase</fullName>
    </submittedName>
</protein>
<sequence length="507" mass="57417">MKFKELNLNNRVLTALDKNNFSKATEIQQKAIPMFLENKNVFGKSSTGTGKTAAFVLPILNNINCDKRVIQAIIMAPTRELAMQIVTQIRIFGGGINNLTITPLIGGTEMREQVKKMKQSQIVVGTPGRVNDHINRKNLKLENVNTIILDEADEMLKMGFKNEMDAIFEQISPDSQVGLFSATVTPKVLSLAKKYMNEYEMIEIENQIEVNNNITNTFIFTKNVDKKELLKKVFELHKPKKAIIFSNTKNFTDKIADVLYDIGLKSVVINGDKRQSQRSRSINAFKNGQVNILVATDVVARGIDISDVDYVINYDISRENEHFVHRIGRTGRNNKKGDSITFVDNMGTMRQLKDIQKEFNIEVNEIEISEYNIERKQQTSFSDRNSNSRSRNDRLSKNSSSSRSGGSRDNRGSRDSHSATRSNSGEARSPWSGSNKGGGSRSTRGSRDNNNSRDSRRTRDSNYSRGSSSSRSVNYSSRDNKSRNDRKTDFKKTEWNAFKKNTNADWD</sequence>
<dbReference type="GO" id="GO:0003676">
    <property type="term" value="F:nucleic acid binding"/>
    <property type="evidence" value="ECO:0007669"/>
    <property type="project" value="InterPro"/>
</dbReference>
<accession>A0A2S5RFZ2</accession>
<keyword evidence="4 7" id="KW-0067">ATP-binding</keyword>
<evidence type="ECO:0000259" key="10">
    <source>
        <dbReference type="PROSITE" id="PS51194"/>
    </source>
</evidence>
<dbReference type="GO" id="GO:0005524">
    <property type="term" value="F:ATP binding"/>
    <property type="evidence" value="ECO:0007669"/>
    <property type="project" value="UniProtKB-KW"/>
</dbReference>
<dbReference type="CDD" id="cd00268">
    <property type="entry name" value="DEADc"/>
    <property type="match status" value="1"/>
</dbReference>
<gene>
    <name evidence="12" type="primary">deaD</name>
    <name evidence="12" type="ORF">MCORR_v1c05250</name>
</gene>
<feature type="compositionally biased region" description="Basic and acidic residues" evidence="8">
    <location>
        <begin position="406"/>
        <end position="418"/>
    </location>
</feature>
<feature type="compositionally biased region" description="Low complexity" evidence="8">
    <location>
        <begin position="380"/>
        <end position="389"/>
    </location>
</feature>
<dbReference type="AlphaFoldDB" id="A0A2S5RFZ2"/>
<dbReference type="GO" id="GO:0005829">
    <property type="term" value="C:cytosol"/>
    <property type="evidence" value="ECO:0007669"/>
    <property type="project" value="TreeGrafter"/>
</dbReference>
<evidence type="ECO:0000313" key="13">
    <source>
        <dbReference type="Proteomes" id="UP000239785"/>
    </source>
</evidence>
<comment type="caution">
    <text evidence="12">The sequence shown here is derived from an EMBL/GenBank/DDBJ whole genome shotgun (WGS) entry which is preliminary data.</text>
</comment>
<evidence type="ECO:0000259" key="9">
    <source>
        <dbReference type="PROSITE" id="PS51192"/>
    </source>
</evidence>
<dbReference type="SUPFAM" id="SSF52540">
    <property type="entry name" value="P-loop containing nucleoside triphosphate hydrolases"/>
    <property type="match status" value="1"/>
</dbReference>
<dbReference type="Pfam" id="PF00270">
    <property type="entry name" value="DEAD"/>
    <property type="match status" value="1"/>
</dbReference>
<dbReference type="PROSITE" id="PS51195">
    <property type="entry name" value="Q_MOTIF"/>
    <property type="match status" value="1"/>
</dbReference>
<keyword evidence="3 7" id="KW-0347">Helicase</keyword>
<feature type="domain" description="Helicase C-terminal" evidence="10">
    <location>
        <begin position="225"/>
        <end position="374"/>
    </location>
</feature>
<dbReference type="SMART" id="SM00487">
    <property type="entry name" value="DEXDc"/>
    <property type="match status" value="1"/>
</dbReference>
<dbReference type="InterPro" id="IPR014014">
    <property type="entry name" value="RNA_helicase_DEAD_Q_motif"/>
</dbReference>
<feature type="region of interest" description="Disordered" evidence="8">
    <location>
        <begin position="377"/>
        <end position="507"/>
    </location>
</feature>
<dbReference type="InterPro" id="IPR011545">
    <property type="entry name" value="DEAD/DEAH_box_helicase_dom"/>
</dbReference>
<proteinExistence type="inferred from homology"/>
<feature type="compositionally biased region" description="Low complexity" evidence="8">
    <location>
        <begin position="463"/>
        <end position="477"/>
    </location>
</feature>
<dbReference type="GO" id="GO:0016787">
    <property type="term" value="F:hydrolase activity"/>
    <property type="evidence" value="ECO:0007669"/>
    <property type="project" value="UniProtKB-KW"/>
</dbReference>
<evidence type="ECO:0000256" key="1">
    <source>
        <dbReference type="ARBA" id="ARBA00022741"/>
    </source>
</evidence>
<evidence type="ECO:0000256" key="8">
    <source>
        <dbReference type="SAM" id="MobiDB-lite"/>
    </source>
</evidence>
<feature type="compositionally biased region" description="Basic and acidic residues" evidence="8">
    <location>
        <begin position="478"/>
        <end position="494"/>
    </location>
</feature>
<dbReference type="Pfam" id="PF00271">
    <property type="entry name" value="Helicase_C"/>
    <property type="match status" value="1"/>
</dbReference>
<dbReference type="Proteomes" id="UP000239785">
    <property type="component" value="Unassembled WGS sequence"/>
</dbReference>
<dbReference type="PROSITE" id="PS51192">
    <property type="entry name" value="HELICASE_ATP_BIND_1"/>
    <property type="match status" value="1"/>
</dbReference>
<dbReference type="InterPro" id="IPR001650">
    <property type="entry name" value="Helicase_C-like"/>
</dbReference>
<evidence type="ECO:0000259" key="11">
    <source>
        <dbReference type="PROSITE" id="PS51195"/>
    </source>
</evidence>
<keyword evidence="2 7" id="KW-0378">Hydrolase</keyword>
<dbReference type="RefSeq" id="WP_104208063.1">
    <property type="nucleotide sequence ID" value="NZ_PHNF01000002.1"/>
</dbReference>
<dbReference type="InterPro" id="IPR050079">
    <property type="entry name" value="DEAD_box_RNA_helicase"/>
</dbReference>
<organism evidence="12 13">
    <name type="scientific">Mesoplasma corruscae</name>
    <dbReference type="NCBI Taxonomy" id="216874"/>
    <lineage>
        <taxon>Bacteria</taxon>
        <taxon>Bacillati</taxon>
        <taxon>Mycoplasmatota</taxon>
        <taxon>Mollicutes</taxon>
        <taxon>Entomoplasmatales</taxon>
        <taxon>Entomoplasmataceae</taxon>
        <taxon>Mesoplasma</taxon>
    </lineage>
</organism>
<feature type="short sequence motif" description="Q motif" evidence="6">
    <location>
        <begin position="1"/>
        <end position="29"/>
    </location>
</feature>
<dbReference type="OrthoDB" id="9805696at2"/>
<dbReference type="InterPro" id="IPR000629">
    <property type="entry name" value="RNA-helicase_DEAD-box_CS"/>
</dbReference>
<dbReference type="PANTHER" id="PTHR47959">
    <property type="entry name" value="ATP-DEPENDENT RNA HELICASE RHLE-RELATED"/>
    <property type="match status" value="1"/>
</dbReference>
<dbReference type="SMART" id="SM00490">
    <property type="entry name" value="HELICc"/>
    <property type="match status" value="1"/>
</dbReference>
<dbReference type="GO" id="GO:0003724">
    <property type="term" value="F:RNA helicase activity"/>
    <property type="evidence" value="ECO:0007669"/>
    <property type="project" value="InterPro"/>
</dbReference>
<dbReference type="Gene3D" id="3.40.50.300">
    <property type="entry name" value="P-loop containing nucleotide triphosphate hydrolases"/>
    <property type="match status" value="2"/>
</dbReference>
<dbReference type="PANTHER" id="PTHR47959:SF1">
    <property type="entry name" value="ATP-DEPENDENT RNA HELICASE DBPA"/>
    <property type="match status" value="1"/>
</dbReference>
<dbReference type="EMBL" id="PHNF01000002">
    <property type="protein sequence ID" value="PPE06221.1"/>
    <property type="molecule type" value="Genomic_DNA"/>
</dbReference>
<evidence type="ECO:0000256" key="7">
    <source>
        <dbReference type="RuleBase" id="RU000492"/>
    </source>
</evidence>
<dbReference type="PROSITE" id="PS00039">
    <property type="entry name" value="DEAD_ATP_HELICASE"/>
    <property type="match status" value="1"/>
</dbReference>
<dbReference type="InterPro" id="IPR014001">
    <property type="entry name" value="Helicase_ATP-bd"/>
</dbReference>
<name>A0A2S5RFZ2_9MOLU</name>
<feature type="domain" description="DEAD-box RNA helicase Q" evidence="11">
    <location>
        <begin position="1"/>
        <end position="29"/>
    </location>
</feature>
<evidence type="ECO:0000256" key="4">
    <source>
        <dbReference type="ARBA" id="ARBA00022840"/>
    </source>
</evidence>
<reference evidence="12 13" key="1">
    <citation type="submission" date="2017-11" db="EMBL/GenBank/DDBJ databases">
        <title>Genome sequence of Mesoplasma corruscae ELCA-2 (ATCC 49579).</title>
        <authorList>
            <person name="Lo W.-S."/>
            <person name="Kuo C.-H."/>
        </authorList>
    </citation>
    <scope>NUCLEOTIDE SEQUENCE [LARGE SCALE GENOMIC DNA]</scope>
    <source>
        <strain evidence="12 13">ELCA-2</strain>
    </source>
</reference>
<dbReference type="CDD" id="cd18787">
    <property type="entry name" value="SF2_C_DEAD"/>
    <property type="match status" value="1"/>
</dbReference>
<evidence type="ECO:0000256" key="5">
    <source>
        <dbReference type="ARBA" id="ARBA00038437"/>
    </source>
</evidence>
<keyword evidence="1 7" id="KW-0547">Nucleotide-binding</keyword>
<evidence type="ECO:0000256" key="6">
    <source>
        <dbReference type="PROSITE-ProRule" id="PRU00552"/>
    </source>
</evidence>
<comment type="similarity">
    <text evidence="5 7">Belongs to the DEAD box helicase family.</text>
</comment>
<dbReference type="InterPro" id="IPR027417">
    <property type="entry name" value="P-loop_NTPase"/>
</dbReference>
<feature type="compositionally biased region" description="Basic and acidic residues" evidence="8">
    <location>
        <begin position="445"/>
        <end position="462"/>
    </location>
</feature>
<dbReference type="PROSITE" id="PS51194">
    <property type="entry name" value="HELICASE_CTER"/>
    <property type="match status" value="1"/>
</dbReference>
<feature type="domain" description="Helicase ATP-binding" evidence="9">
    <location>
        <begin position="32"/>
        <end position="202"/>
    </location>
</feature>
<evidence type="ECO:0000313" key="12">
    <source>
        <dbReference type="EMBL" id="PPE06221.1"/>
    </source>
</evidence>
<evidence type="ECO:0000256" key="2">
    <source>
        <dbReference type="ARBA" id="ARBA00022801"/>
    </source>
</evidence>
<keyword evidence="13" id="KW-1185">Reference proteome</keyword>
<evidence type="ECO:0000256" key="3">
    <source>
        <dbReference type="ARBA" id="ARBA00022806"/>
    </source>
</evidence>
<dbReference type="InterPro" id="IPR044742">
    <property type="entry name" value="DEAD/DEAH_RhlB"/>
</dbReference>